<dbReference type="InterPro" id="IPR004776">
    <property type="entry name" value="Mem_transp_PIN-like"/>
</dbReference>
<feature type="transmembrane region" description="Helical" evidence="7">
    <location>
        <begin position="102"/>
        <end position="120"/>
    </location>
</feature>
<sequence>MDDLIFSLNATLPIFLMMMLGYFLRRVGLVTQEFADLANGFVFKVALPVVLFDDLCRMDIVASWDGGFVAFCALATLASILLCWLVSRAFGCVPWRGEFIQASYRSGAAFLGVAFIQSIYGEAGVSPLMVIGAVPVYNVSAVVILQLMSPDRRVGEGLDAGLLKRTLRGIATNPIILGIVAGCAWALLRLPMPAILGKAVLSVGGIATPLGLIALGASFSFRKAFAVGVPSLVSSAIKLVGLELVFLPCAMALGYTGQKLVAIMMMLGLPSTVSGYVMARNMGYEGTVNSSVVMLTTLLSSVTLTFWIWLLKSNGLV</sequence>
<reference evidence="8 9" key="1">
    <citation type="submission" date="2024-04" db="EMBL/GenBank/DDBJ databases">
        <title>Human intestinal bacterial collection.</title>
        <authorList>
            <person name="Pauvert C."/>
            <person name="Hitch T.C.A."/>
            <person name="Clavel T."/>
        </authorList>
    </citation>
    <scope>NUCLEOTIDE SEQUENCE [LARGE SCALE GENOMIC DNA]</scope>
    <source>
        <strain evidence="8 9">CLA-AA-H197</strain>
    </source>
</reference>
<name>A0ABV1IFA4_9ACTN</name>
<evidence type="ECO:0000256" key="2">
    <source>
        <dbReference type="ARBA" id="ARBA00022448"/>
    </source>
</evidence>
<feature type="transmembrane region" description="Helical" evidence="7">
    <location>
        <begin position="67"/>
        <end position="90"/>
    </location>
</feature>
<evidence type="ECO:0000256" key="4">
    <source>
        <dbReference type="ARBA" id="ARBA00022692"/>
    </source>
</evidence>
<dbReference type="PANTHER" id="PTHR36838:SF4">
    <property type="entry name" value="AUXIN EFFLUX CARRIER FAMILY PROTEIN"/>
    <property type="match status" value="1"/>
</dbReference>
<accession>A0ABV1IFA4</accession>
<protein>
    <submittedName>
        <fullName evidence="8">AEC family transporter</fullName>
    </submittedName>
</protein>
<dbReference type="Proteomes" id="UP001478817">
    <property type="component" value="Unassembled WGS sequence"/>
</dbReference>
<proteinExistence type="predicted"/>
<feature type="transmembrane region" description="Helical" evidence="7">
    <location>
        <begin position="37"/>
        <end position="55"/>
    </location>
</feature>
<evidence type="ECO:0000256" key="6">
    <source>
        <dbReference type="ARBA" id="ARBA00023136"/>
    </source>
</evidence>
<feature type="transmembrane region" description="Helical" evidence="7">
    <location>
        <begin position="169"/>
        <end position="188"/>
    </location>
</feature>
<feature type="transmembrane region" description="Helical" evidence="7">
    <location>
        <begin position="291"/>
        <end position="310"/>
    </location>
</feature>
<feature type="transmembrane region" description="Helical" evidence="7">
    <location>
        <begin position="233"/>
        <end position="254"/>
    </location>
</feature>
<dbReference type="EMBL" id="JBBNGS010000006">
    <property type="protein sequence ID" value="MEQ2637582.1"/>
    <property type="molecule type" value="Genomic_DNA"/>
</dbReference>
<evidence type="ECO:0000313" key="8">
    <source>
        <dbReference type="EMBL" id="MEQ2637582.1"/>
    </source>
</evidence>
<dbReference type="RefSeq" id="WP_349182128.1">
    <property type="nucleotide sequence ID" value="NZ_JBBNGS010000006.1"/>
</dbReference>
<feature type="transmembrane region" description="Helical" evidence="7">
    <location>
        <begin position="200"/>
        <end position="221"/>
    </location>
</feature>
<gene>
    <name evidence="8" type="ORF">AAAT05_04405</name>
</gene>
<keyword evidence="4 7" id="KW-0812">Transmembrane</keyword>
<feature type="transmembrane region" description="Helical" evidence="7">
    <location>
        <begin position="6"/>
        <end position="25"/>
    </location>
</feature>
<keyword evidence="6 7" id="KW-0472">Membrane</keyword>
<evidence type="ECO:0000256" key="5">
    <source>
        <dbReference type="ARBA" id="ARBA00022989"/>
    </source>
</evidence>
<evidence type="ECO:0000256" key="3">
    <source>
        <dbReference type="ARBA" id="ARBA00022475"/>
    </source>
</evidence>
<keyword evidence="5 7" id="KW-1133">Transmembrane helix</keyword>
<feature type="transmembrane region" description="Helical" evidence="7">
    <location>
        <begin position="260"/>
        <end position="279"/>
    </location>
</feature>
<comment type="caution">
    <text evidence="8">The sequence shown here is derived from an EMBL/GenBank/DDBJ whole genome shotgun (WGS) entry which is preliminary data.</text>
</comment>
<comment type="subcellular location">
    <subcellularLocation>
        <location evidence="1">Membrane</location>
        <topology evidence="1">Multi-pass membrane protein</topology>
    </subcellularLocation>
</comment>
<evidence type="ECO:0000313" key="9">
    <source>
        <dbReference type="Proteomes" id="UP001478817"/>
    </source>
</evidence>
<organism evidence="8 9">
    <name type="scientific">Paratractidigestivibacter faecalis</name>
    <dbReference type="NCBI Taxonomy" id="2292441"/>
    <lineage>
        <taxon>Bacteria</taxon>
        <taxon>Bacillati</taxon>
        <taxon>Actinomycetota</taxon>
        <taxon>Coriobacteriia</taxon>
        <taxon>Coriobacteriales</taxon>
        <taxon>Atopobiaceae</taxon>
        <taxon>Paratractidigestivibacter</taxon>
    </lineage>
</organism>
<feature type="transmembrane region" description="Helical" evidence="7">
    <location>
        <begin position="126"/>
        <end position="148"/>
    </location>
</feature>
<dbReference type="Pfam" id="PF03547">
    <property type="entry name" value="Mem_trans"/>
    <property type="match status" value="1"/>
</dbReference>
<keyword evidence="9" id="KW-1185">Reference proteome</keyword>
<evidence type="ECO:0000256" key="1">
    <source>
        <dbReference type="ARBA" id="ARBA00004141"/>
    </source>
</evidence>
<keyword evidence="3" id="KW-1003">Cell membrane</keyword>
<dbReference type="PANTHER" id="PTHR36838">
    <property type="entry name" value="AUXIN EFFLUX CARRIER FAMILY PROTEIN"/>
    <property type="match status" value="1"/>
</dbReference>
<evidence type="ECO:0000256" key="7">
    <source>
        <dbReference type="SAM" id="Phobius"/>
    </source>
</evidence>
<keyword evidence="2" id="KW-0813">Transport</keyword>